<dbReference type="GO" id="GO:0035556">
    <property type="term" value="P:intracellular signal transduction"/>
    <property type="evidence" value="ECO:0007669"/>
    <property type="project" value="InterPro"/>
</dbReference>
<evidence type="ECO:0000259" key="4">
    <source>
        <dbReference type="PROSITE" id="PS50186"/>
    </source>
</evidence>
<feature type="compositionally biased region" description="Basic and acidic residues" evidence="3">
    <location>
        <begin position="149"/>
        <end position="159"/>
    </location>
</feature>
<dbReference type="AlphaFoldDB" id="A0AAX7TID1"/>
<dbReference type="CDD" id="cd04405">
    <property type="entry name" value="RhoGAP_BRCC3-like"/>
    <property type="match status" value="1"/>
</dbReference>
<dbReference type="Proteomes" id="UP000265100">
    <property type="component" value="Chromosome 1"/>
</dbReference>
<dbReference type="GeneTree" id="ENSGT00950000182976"/>
<dbReference type="Gene3D" id="1.10.10.10">
    <property type="entry name" value="Winged helix-like DNA-binding domain superfamily/Winged helix DNA-binding domain"/>
    <property type="match status" value="1"/>
</dbReference>
<dbReference type="SUPFAM" id="SSF46785">
    <property type="entry name" value="Winged helix' DNA-binding domain"/>
    <property type="match status" value="1"/>
</dbReference>
<dbReference type="InterPro" id="IPR036390">
    <property type="entry name" value="WH_DNA-bd_sf"/>
</dbReference>
<accession>A0AAX7TID1</accession>
<dbReference type="SMART" id="SM00049">
    <property type="entry name" value="DEP"/>
    <property type="match status" value="1"/>
</dbReference>
<proteinExistence type="inferred from homology"/>
<dbReference type="PROSITE" id="PS50186">
    <property type="entry name" value="DEP"/>
    <property type="match status" value="1"/>
</dbReference>
<evidence type="ECO:0000256" key="3">
    <source>
        <dbReference type="SAM" id="MobiDB-lite"/>
    </source>
</evidence>
<feature type="domain" description="DEP" evidence="4">
    <location>
        <begin position="19"/>
        <end position="110"/>
    </location>
</feature>
<feature type="region of interest" description="Disordered" evidence="3">
    <location>
        <begin position="113"/>
        <end position="159"/>
    </location>
</feature>
<comment type="similarity">
    <text evidence="1">Belongs to the DEPDC7 family.</text>
</comment>
<dbReference type="PANTHER" id="PTHR16206:SF9">
    <property type="entry name" value="DEP DOMAIN-CONTAINING PROTEIN 7"/>
    <property type="match status" value="1"/>
</dbReference>
<dbReference type="PANTHER" id="PTHR16206">
    <property type="entry name" value="DEP DOMAIN-CONTAINING"/>
    <property type="match status" value="1"/>
</dbReference>
<reference evidence="5 6" key="1">
    <citation type="submission" date="2018-05" db="EMBL/GenBank/DDBJ databases">
        <authorList>
            <person name="Datahose"/>
        </authorList>
    </citation>
    <scope>NUCLEOTIDE SEQUENCE</scope>
</reference>
<evidence type="ECO:0000256" key="1">
    <source>
        <dbReference type="ARBA" id="ARBA00037970"/>
    </source>
</evidence>
<dbReference type="InterPro" id="IPR000591">
    <property type="entry name" value="DEP_dom"/>
</dbReference>
<protein>
    <recommendedName>
        <fullName evidence="2">DEP domain-containing protein 7</fullName>
    </recommendedName>
</protein>
<evidence type="ECO:0000313" key="6">
    <source>
        <dbReference type="Proteomes" id="UP000265100"/>
    </source>
</evidence>
<reference evidence="5" key="3">
    <citation type="submission" date="2025-08" db="UniProtKB">
        <authorList>
            <consortium name="Ensembl"/>
        </authorList>
    </citation>
    <scope>IDENTIFICATION</scope>
</reference>
<feature type="compositionally biased region" description="Low complexity" evidence="3">
    <location>
        <begin position="113"/>
        <end position="129"/>
    </location>
</feature>
<evidence type="ECO:0000256" key="2">
    <source>
        <dbReference type="ARBA" id="ARBA00040225"/>
    </source>
</evidence>
<organism evidence="5 6">
    <name type="scientific">Astatotilapia calliptera</name>
    <name type="common">Eastern happy</name>
    <name type="synonym">Chromis callipterus</name>
    <dbReference type="NCBI Taxonomy" id="8154"/>
    <lineage>
        <taxon>Eukaryota</taxon>
        <taxon>Metazoa</taxon>
        <taxon>Chordata</taxon>
        <taxon>Craniata</taxon>
        <taxon>Vertebrata</taxon>
        <taxon>Euteleostomi</taxon>
        <taxon>Actinopterygii</taxon>
        <taxon>Neopterygii</taxon>
        <taxon>Teleostei</taxon>
        <taxon>Neoteleostei</taxon>
        <taxon>Acanthomorphata</taxon>
        <taxon>Ovalentaria</taxon>
        <taxon>Cichlomorphae</taxon>
        <taxon>Cichliformes</taxon>
        <taxon>Cichlidae</taxon>
        <taxon>African cichlids</taxon>
        <taxon>Pseudocrenilabrinae</taxon>
        <taxon>Haplochromini</taxon>
        <taxon>Astatotilapia</taxon>
    </lineage>
</organism>
<evidence type="ECO:0000313" key="5">
    <source>
        <dbReference type="Ensembl" id="ENSACLP00000056803.1"/>
    </source>
</evidence>
<keyword evidence="6" id="KW-1185">Reference proteome</keyword>
<sequence>MAGKPFRATYIWTSIISNLHTRVEVKRRRHNLKSYHDCFLGSEAVDVVLAHITLNRFFGDEAVPRYKAVKLCQALMDSRVFEPVGIKVFGKEKKKTTFEDSSFSLYRFLSPENNSSSTLTGTNSLSTNTIESGYDSPSIERNTKGYSPLRERKEAQTTDKSLEDVLGNLNLSSTITPQMINLGLSQERKLLSVFDERDIKQASCFHAEHDSAFSTCLCICDLYGVFTVVDEVWHQQAVFRLLQLIELPLLESLLEGKETSRRALHGMDSDPDLLYTSSYLDREVLKAFSEAQADEWMSGAVDCLEFLPDDLVVEISRGLAACGDDLIRCKRLLYQVLTKHYGHTQQPPLLSNQIFDIHCGISELLVNGKREQAVEALQLSLKLQDSRSREELRRLLRFMSVAAKPEEVKLHKEIENRMAVKRSFSRAIVYSRRLAKGKVDLMVLFMMDNHCDLFKIPVSLHKMVSDRITNIVKGKDPDMLTGSAYSTRVSTEVYSQNARKTTKEELVSLLRTVHESPTLSDKEKRRLLGQFYKGHPEIFVQYFGNKLSSINMLLQ</sequence>
<dbReference type="Pfam" id="PF00610">
    <property type="entry name" value="DEP"/>
    <property type="match status" value="1"/>
</dbReference>
<dbReference type="InterPro" id="IPR036388">
    <property type="entry name" value="WH-like_DNA-bd_sf"/>
</dbReference>
<name>A0AAX7TID1_ASTCA</name>
<reference evidence="5" key="4">
    <citation type="submission" date="2025-09" db="UniProtKB">
        <authorList>
            <consortium name="Ensembl"/>
        </authorList>
    </citation>
    <scope>IDENTIFICATION</scope>
</reference>
<reference evidence="6" key="2">
    <citation type="submission" date="2023-03" db="EMBL/GenBank/DDBJ databases">
        <authorList>
            <consortium name="Wellcome Sanger Institute Data Sharing"/>
        </authorList>
    </citation>
    <scope>NUCLEOTIDE SEQUENCE [LARGE SCALE GENOMIC DNA]</scope>
</reference>
<dbReference type="Ensembl" id="ENSACLT00000095635.1">
    <property type="protein sequence ID" value="ENSACLP00000056803.1"/>
    <property type="gene ID" value="ENSACLG00000007858.2"/>
</dbReference>
<dbReference type="CDD" id="cd04446">
    <property type="entry name" value="DEP_DEPDC4"/>
    <property type="match status" value="1"/>
</dbReference>